<dbReference type="GO" id="GO:0004527">
    <property type="term" value="F:exonuclease activity"/>
    <property type="evidence" value="ECO:0007669"/>
    <property type="project" value="UniProtKB-KW"/>
</dbReference>
<dbReference type="PANTHER" id="PTHR14859">
    <property type="entry name" value="CALCOFLUOR WHITE HYPERSENSITIVE PROTEIN PRECURSOR"/>
    <property type="match status" value="1"/>
</dbReference>
<dbReference type="Pfam" id="PF03372">
    <property type="entry name" value="Exo_endo_phos"/>
    <property type="match status" value="1"/>
</dbReference>
<keyword evidence="2" id="KW-0378">Hydrolase</keyword>
<dbReference type="GO" id="GO:0016020">
    <property type="term" value="C:membrane"/>
    <property type="evidence" value="ECO:0007669"/>
    <property type="project" value="GOC"/>
</dbReference>
<evidence type="ECO:0000259" key="1">
    <source>
        <dbReference type="Pfam" id="PF03372"/>
    </source>
</evidence>
<gene>
    <name evidence="2" type="ORF">SAMN03159343_0922</name>
</gene>
<feature type="domain" description="Endonuclease/exonuclease/phosphatase" evidence="1">
    <location>
        <begin position="13"/>
        <end position="238"/>
    </location>
</feature>
<keyword evidence="2" id="KW-0269">Exonuclease</keyword>
<name>A0A1G4XGM0_9ACTN</name>
<dbReference type="InterPro" id="IPR036691">
    <property type="entry name" value="Endo/exonu/phosph_ase_sf"/>
</dbReference>
<evidence type="ECO:0000313" key="2">
    <source>
        <dbReference type="EMBL" id="SCX40267.1"/>
    </source>
</evidence>
<dbReference type="Gene3D" id="3.60.10.10">
    <property type="entry name" value="Endonuclease/exonuclease/phosphatase"/>
    <property type="match status" value="1"/>
</dbReference>
<protein>
    <submittedName>
        <fullName evidence="2">Metal-dependent hydrolase, endonuclease/exonuclease/phosphatase family</fullName>
    </submittedName>
</protein>
<reference evidence="3" key="1">
    <citation type="submission" date="2016-10" db="EMBL/GenBank/DDBJ databases">
        <authorList>
            <person name="Varghese N."/>
            <person name="Submissions S."/>
        </authorList>
    </citation>
    <scope>NUCLEOTIDE SEQUENCE [LARGE SCALE GENOMIC DNA]</scope>
    <source>
        <strain evidence="3">DSM 45722</strain>
    </source>
</reference>
<dbReference type="InterPro" id="IPR005135">
    <property type="entry name" value="Endo/exonuclease/phosphatase"/>
</dbReference>
<organism evidence="2 3">
    <name type="scientific">Klenkia marina</name>
    <dbReference type="NCBI Taxonomy" id="1960309"/>
    <lineage>
        <taxon>Bacteria</taxon>
        <taxon>Bacillati</taxon>
        <taxon>Actinomycetota</taxon>
        <taxon>Actinomycetes</taxon>
        <taxon>Geodermatophilales</taxon>
        <taxon>Geodermatophilaceae</taxon>
        <taxon>Klenkia</taxon>
    </lineage>
</organism>
<proteinExistence type="predicted"/>
<dbReference type="STRING" id="1960309.SAMN03159343_0922"/>
<dbReference type="InterPro" id="IPR051916">
    <property type="entry name" value="GPI-anchor_lipid_remodeler"/>
</dbReference>
<dbReference type="PANTHER" id="PTHR14859:SF15">
    <property type="entry name" value="ENDONUCLEASE_EXONUCLEASE_PHOSPHATASE DOMAIN-CONTAINING PROTEIN"/>
    <property type="match status" value="1"/>
</dbReference>
<dbReference type="Proteomes" id="UP000198981">
    <property type="component" value="Unassembled WGS sequence"/>
</dbReference>
<keyword evidence="2" id="KW-0540">Nuclease</keyword>
<dbReference type="AlphaFoldDB" id="A0A1G4XGM0"/>
<accession>A0A1G4XGM0</accession>
<dbReference type="EMBL" id="FMUH01000001">
    <property type="protein sequence ID" value="SCX40267.1"/>
    <property type="molecule type" value="Genomic_DNA"/>
</dbReference>
<evidence type="ECO:0000313" key="3">
    <source>
        <dbReference type="Proteomes" id="UP000198981"/>
    </source>
</evidence>
<keyword evidence="2" id="KW-0255">Endonuclease</keyword>
<sequence length="277" mass="29050">MHNLHPVPVRVGSLNIASGRCPDGASVDAAGLAAGLDGLDVDVLAVQEVDVDQPRSHRVHQPSVVADALGAVDWRFAPTLAGTPDPFASWQPLSGVLDHGGLGGPHYGIALVSRVPVRRWHVLGLAPGPLKLPLVAPDPRTGARRLWWFPDEPRAAVAAELDGLTVVATHLSFAAPTALRQLRRVRAWAAGLPGPVVVAGDLNLGGSLAPLATGGRRLVTERTWPAAAPRVQFDHVLALDDVGGTDPEVRRLAFGDHRFAAVTVHPGPRHGTATRPG</sequence>
<keyword evidence="3" id="KW-1185">Reference proteome</keyword>
<dbReference type="SUPFAM" id="SSF56219">
    <property type="entry name" value="DNase I-like"/>
    <property type="match status" value="1"/>
</dbReference>
<dbReference type="GO" id="GO:0004519">
    <property type="term" value="F:endonuclease activity"/>
    <property type="evidence" value="ECO:0007669"/>
    <property type="project" value="UniProtKB-KW"/>
</dbReference>
<dbReference type="GO" id="GO:0006506">
    <property type="term" value="P:GPI anchor biosynthetic process"/>
    <property type="evidence" value="ECO:0007669"/>
    <property type="project" value="TreeGrafter"/>
</dbReference>